<evidence type="ECO:0000313" key="3">
    <source>
        <dbReference type="Proteomes" id="UP000008808"/>
    </source>
</evidence>
<dbReference type="RefSeq" id="WP_011413619.1">
    <property type="nucleotide sequence ID" value="NC_007722.1"/>
</dbReference>
<sequence>MAIGGRRRDRDGLFMGNVPHRAIIDVGSNTVRLVVYGGSPRAPTVLLNEKVAARLGRDITTTGALAEEAIDLAMRGLERYALLLRDLDIQEVDMVATAAARDASNGPEFLRKVEALGFSPHLLSGEEEGNISAWGVLGAFPKARGVVADLGGGSLELVHIGDGSPDTAISLPLGTLRLTELDEASPGKLHKVIQSRLKDAKAHRSIDGDLYLVGGTWRAMAVYAIEKLGFPLTDPHGLSLPAEEALAMAKELAESDPEDLRSMERISTMRSDTMPLAAVLLQVLIKKLRPDRVIASSWGIREGVLYQSLAPHARAQDPLIAGVSTFAASRGASPTMATRIASWTVDAAPAHGRGTERIRLAATMLSLAAMQIEPNLRLRVGIEWALHKRWIAIEPEGRAMIAAAICANRNHCDLPDEVKQLASKKSLDQAIGWGLAVRLCRRIGGKSRQSLQRTRLLVEDKQLVLSLDESHAALFGIPNEKDLNLLADWLGLEPAMRVEASPWVESPADAVAEG</sequence>
<dbReference type="eggNOG" id="COG0248">
    <property type="taxonomic scope" value="Bacteria"/>
</dbReference>
<dbReference type="Gene3D" id="3.30.420.150">
    <property type="entry name" value="Exopolyphosphatase. Domain 2"/>
    <property type="match status" value="1"/>
</dbReference>
<dbReference type="PANTHER" id="PTHR30005:SF0">
    <property type="entry name" value="RETROGRADE REGULATION PROTEIN 2"/>
    <property type="match status" value="1"/>
</dbReference>
<dbReference type="SUPFAM" id="SSF53067">
    <property type="entry name" value="Actin-like ATPase domain"/>
    <property type="match status" value="2"/>
</dbReference>
<keyword evidence="3" id="KW-1185">Reference proteome</keyword>
<accession>Q2NC48</accession>
<dbReference type="HOGENOM" id="CLU_025908_4_2_5"/>
<dbReference type="PANTHER" id="PTHR30005">
    <property type="entry name" value="EXOPOLYPHOSPHATASE"/>
    <property type="match status" value="1"/>
</dbReference>
<dbReference type="InterPro" id="IPR003695">
    <property type="entry name" value="Ppx_GppA_N"/>
</dbReference>
<dbReference type="EMBL" id="CP000157">
    <property type="protein sequence ID" value="ABC62743.1"/>
    <property type="molecule type" value="Genomic_DNA"/>
</dbReference>
<dbReference type="CDD" id="cd24052">
    <property type="entry name" value="ASKHA_NBD_HpPPX-GppA-like"/>
    <property type="match status" value="1"/>
</dbReference>
<feature type="domain" description="Ppx/GppA phosphatase N-terminal" evidence="1">
    <location>
        <begin position="40"/>
        <end position="310"/>
    </location>
</feature>
<dbReference type="Pfam" id="PF02541">
    <property type="entry name" value="Ppx-GppA"/>
    <property type="match status" value="1"/>
</dbReference>
<dbReference type="OrthoDB" id="3698573at2"/>
<proteinExistence type="predicted"/>
<dbReference type="Gene3D" id="3.30.420.40">
    <property type="match status" value="1"/>
</dbReference>
<dbReference type="InterPro" id="IPR043129">
    <property type="entry name" value="ATPase_NBD"/>
</dbReference>
<dbReference type="KEGG" id="eli:ELI_03255"/>
<evidence type="ECO:0000313" key="2">
    <source>
        <dbReference type="EMBL" id="ABC62743.1"/>
    </source>
</evidence>
<dbReference type="GO" id="GO:0016462">
    <property type="term" value="F:pyrophosphatase activity"/>
    <property type="evidence" value="ECO:0007669"/>
    <property type="project" value="TreeGrafter"/>
</dbReference>
<dbReference type="AlphaFoldDB" id="Q2NC48"/>
<dbReference type="InterPro" id="IPR050273">
    <property type="entry name" value="GppA/Ppx_hydrolase"/>
</dbReference>
<dbReference type="Proteomes" id="UP000008808">
    <property type="component" value="Chromosome"/>
</dbReference>
<evidence type="ECO:0000259" key="1">
    <source>
        <dbReference type="Pfam" id="PF02541"/>
    </source>
</evidence>
<organism evidence="2 3">
    <name type="scientific">Erythrobacter litoralis (strain HTCC2594)</name>
    <dbReference type="NCBI Taxonomy" id="314225"/>
    <lineage>
        <taxon>Bacteria</taxon>
        <taxon>Pseudomonadati</taxon>
        <taxon>Pseudomonadota</taxon>
        <taxon>Alphaproteobacteria</taxon>
        <taxon>Sphingomonadales</taxon>
        <taxon>Erythrobacteraceae</taxon>
        <taxon>Erythrobacter/Porphyrobacter group</taxon>
        <taxon>Erythrobacter</taxon>
    </lineage>
</organism>
<name>Q2NC48_ERYLH</name>
<reference evidence="3" key="1">
    <citation type="journal article" date="2009" name="J. Bacteriol.">
        <title>Complete genome sequence of Erythrobacter litoralis HTCC2594.</title>
        <authorList>
            <person name="Oh H.M."/>
            <person name="Giovannoni S.J."/>
            <person name="Ferriera S."/>
            <person name="Johnson J."/>
            <person name="Cho J.C."/>
        </authorList>
    </citation>
    <scope>NUCLEOTIDE SEQUENCE [LARGE SCALE GENOMIC DNA]</scope>
    <source>
        <strain evidence="3">HTCC2594</strain>
    </source>
</reference>
<dbReference type="Gene3D" id="1.10.3210.10">
    <property type="entry name" value="Hypothetical protein af1432"/>
    <property type="match status" value="1"/>
</dbReference>
<dbReference type="STRING" id="314225.ELI_03255"/>
<gene>
    <name evidence="2" type="ordered locus">ELI_03255</name>
</gene>
<protein>
    <submittedName>
        <fullName evidence="2">Exopolyphosphatase</fullName>
    </submittedName>
</protein>